<dbReference type="Pfam" id="PF01944">
    <property type="entry name" value="SpoIIM"/>
    <property type="match status" value="1"/>
</dbReference>
<feature type="transmembrane region" description="Helical" evidence="1">
    <location>
        <begin position="116"/>
        <end position="138"/>
    </location>
</feature>
<dbReference type="PANTHER" id="PTHR35337:SF1">
    <property type="entry name" value="SLR1478 PROTEIN"/>
    <property type="match status" value="1"/>
</dbReference>
<keyword evidence="1" id="KW-0472">Membrane</keyword>
<evidence type="ECO:0000313" key="2">
    <source>
        <dbReference type="EMBL" id="MBV7256446.1"/>
    </source>
</evidence>
<dbReference type="Proteomes" id="UP000722336">
    <property type="component" value="Unassembled WGS sequence"/>
</dbReference>
<feature type="transmembrane region" description="Helical" evidence="1">
    <location>
        <begin position="248"/>
        <end position="271"/>
    </location>
</feature>
<name>A0ABS6SDM2_9SPHN</name>
<keyword evidence="1" id="KW-1133">Transmembrane helix</keyword>
<feature type="transmembrane region" description="Helical" evidence="1">
    <location>
        <begin position="194"/>
        <end position="214"/>
    </location>
</feature>
<proteinExistence type="predicted"/>
<keyword evidence="1" id="KW-0812">Transmembrane</keyword>
<gene>
    <name evidence="2" type="ORF">KCG44_06560</name>
</gene>
<sequence>MRGLAGYTATPLARSDRFRSEREADWWRLQTIIETVESNSASDLDDEELLRLPILYRSALSALSVARETALDANLIAYLENLCQRAYLILYGARSPLGTWLKDFFRRGWTVAVRGIWLETMMVAGLFLAGALAGYLLASGDDSWFYAFMDAGMAAGRDPTATTEALRATLYGGDSDDSGLEIFAMSLFTHNSRVSILAFALGFALGLPSILVILSNATGLGAFVSVFVAKGLGVGVGGWLAIHGTTEIFGIILSGAAGLHCARGVVFPGDLTRLESAARNGRRAAMVMVGVIVMMLVAGLLEGFGRQLIENDYGRYGIGAAMLLFWLGYFYRRVGNTA</sequence>
<dbReference type="RefSeq" id="WP_218445086.1">
    <property type="nucleotide sequence ID" value="NZ_JAGSPA010000002.1"/>
</dbReference>
<protein>
    <submittedName>
        <fullName evidence="2">Stage II sporulation protein M</fullName>
    </submittedName>
</protein>
<evidence type="ECO:0000313" key="3">
    <source>
        <dbReference type="Proteomes" id="UP000722336"/>
    </source>
</evidence>
<accession>A0ABS6SDM2</accession>
<dbReference type="InterPro" id="IPR002798">
    <property type="entry name" value="SpoIIM-like"/>
</dbReference>
<reference evidence="2 3" key="1">
    <citation type="submission" date="2021-04" db="EMBL/GenBank/DDBJ databases">
        <authorList>
            <person name="Pira H."/>
            <person name="Risdian C."/>
            <person name="Wink J."/>
        </authorList>
    </citation>
    <scope>NUCLEOTIDE SEQUENCE [LARGE SCALE GENOMIC DNA]</scope>
    <source>
        <strain evidence="2 3">WHA3</strain>
    </source>
</reference>
<dbReference type="PANTHER" id="PTHR35337">
    <property type="entry name" value="SLR1478 PROTEIN"/>
    <property type="match status" value="1"/>
</dbReference>
<comment type="caution">
    <text evidence="2">The sequence shown here is derived from an EMBL/GenBank/DDBJ whole genome shotgun (WGS) entry which is preliminary data.</text>
</comment>
<feature type="transmembrane region" description="Helical" evidence="1">
    <location>
        <begin position="221"/>
        <end position="242"/>
    </location>
</feature>
<dbReference type="EMBL" id="JAGSPA010000002">
    <property type="protein sequence ID" value="MBV7256446.1"/>
    <property type="molecule type" value="Genomic_DNA"/>
</dbReference>
<feature type="transmembrane region" description="Helical" evidence="1">
    <location>
        <begin position="313"/>
        <end position="331"/>
    </location>
</feature>
<feature type="transmembrane region" description="Helical" evidence="1">
    <location>
        <begin position="283"/>
        <end position="301"/>
    </location>
</feature>
<keyword evidence="3" id="KW-1185">Reference proteome</keyword>
<organism evidence="2 3">
    <name type="scientific">Pacificimonas pallii</name>
    <dbReference type="NCBI Taxonomy" id="2827236"/>
    <lineage>
        <taxon>Bacteria</taxon>
        <taxon>Pseudomonadati</taxon>
        <taxon>Pseudomonadota</taxon>
        <taxon>Alphaproteobacteria</taxon>
        <taxon>Sphingomonadales</taxon>
        <taxon>Sphingosinicellaceae</taxon>
        <taxon>Pacificimonas</taxon>
    </lineage>
</organism>
<evidence type="ECO:0000256" key="1">
    <source>
        <dbReference type="SAM" id="Phobius"/>
    </source>
</evidence>